<gene>
    <name evidence="5" type="ORF">BSK51_12870</name>
</gene>
<protein>
    <submittedName>
        <fullName evidence="5">Carbohydrate ABC transporter substrate-binding protein</fullName>
    </submittedName>
</protein>
<evidence type="ECO:0000256" key="4">
    <source>
        <dbReference type="ARBA" id="ARBA00022729"/>
    </source>
</evidence>
<dbReference type="Gene3D" id="3.40.190.10">
    <property type="entry name" value="Periplasmic binding protein-like II"/>
    <property type="match status" value="1"/>
</dbReference>
<dbReference type="InterPro" id="IPR050490">
    <property type="entry name" value="Bact_solute-bd_prot1"/>
</dbReference>
<dbReference type="NCBIfam" id="TIGR03850">
    <property type="entry name" value="bind_CPR_0540"/>
    <property type="match status" value="1"/>
</dbReference>
<evidence type="ECO:0000256" key="2">
    <source>
        <dbReference type="ARBA" id="ARBA00008520"/>
    </source>
</evidence>
<dbReference type="PANTHER" id="PTHR43649">
    <property type="entry name" value="ARABINOSE-BINDING PROTEIN-RELATED"/>
    <property type="match status" value="1"/>
</dbReference>
<dbReference type="InterPro" id="IPR022387">
    <property type="entry name" value="Bind_CPR0540"/>
</dbReference>
<dbReference type="PROSITE" id="PS51257">
    <property type="entry name" value="PROKAR_LIPOPROTEIN"/>
    <property type="match status" value="1"/>
</dbReference>
<dbReference type="InterPro" id="IPR006059">
    <property type="entry name" value="SBP"/>
</dbReference>
<evidence type="ECO:0000256" key="3">
    <source>
        <dbReference type="ARBA" id="ARBA00022448"/>
    </source>
</evidence>
<sequence>MKSMESIKNSLIFAGVILLLWASTGCTPSDSSLSKIQSSQVKHEFANKILNLAVFEGGQGKDYWLAVKQRFESDYPGVTVNLTASPKIMEILKPQIAVGNPPDIIYISQSETTGMIEEMLRDKLLLDLTDVFEGNALDNQEPLKNKMLDGILDYANPLGDGKIYAAPFYTSPMGLIYNKTLFEKKGWKLPETWDEFLKLGELAKKDGRSLFTYQGLFPGYLESIFWPSVASVGGMEDVWKAENYEKDAFRSDSVRQIAEVLSAIAQKGYVMPGTVKLSHTQAQAAFLQGKALFIPCGIWIENEMKGTPREEGFEFGFLAPPVFNKGDQRYVMSYLDSLFIPAKAKNIELAKEFLRYQYNDDIVQLNAEKSKGIVTVKNGLEIVKPYTSPIFYDSVQISQKDVAPIVFQWKQASQLVIKDVEAIWNPITGLMSNTLTVKQWQDEVEKITKSVRELSSSKE</sequence>
<dbReference type="Pfam" id="PF01547">
    <property type="entry name" value="SBP_bac_1"/>
    <property type="match status" value="1"/>
</dbReference>
<keyword evidence="3" id="KW-0813">Transport</keyword>
<dbReference type="EMBL" id="MPTD01000007">
    <property type="protein sequence ID" value="OMD52249.1"/>
    <property type="molecule type" value="Genomic_DNA"/>
</dbReference>
<organism evidence="5 6">
    <name type="scientific">Paenibacillus odorifer</name>
    <dbReference type="NCBI Taxonomy" id="189426"/>
    <lineage>
        <taxon>Bacteria</taxon>
        <taxon>Bacillati</taxon>
        <taxon>Bacillota</taxon>
        <taxon>Bacilli</taxon>
        <taxon>Bacillales</taxon>
        <taxon>Paenibacillaceae</taxon>
        <taxon>Paenibacillus</taxon>
    </lineage>
</organism>
<comment type="subcellular location">
    <subcellularLocation>
        <location evidence="1">Cell envelope</location>
    </subcellularLocation>
</comment>
<comment type="similarity">
    <text evidence="2">Belongs to the bacterial solute-binding protein 1 family.</text>
</comment>
<evidence type="ECO:0000313" key="6">
    <source>
        <dbReference type="Proteomes" id="UP000187313"/>
    </source>
</evidence>
<evidence type="ECO:0000256" key="1">
    <source>
        <dbReference type="ARBA" id="ARBA00004196"/>
    </source>
</evidence>
<dbReference type="Proteomes" id="UP000187313">
    <property type="component" value="Unassembled WGS sequence"/>
</dbReference>
<dbReference type="SUPFAM" id="SSF53850">
    <property type="entry name" value="Periplasmic binding protein-like II"/>
    <property type="match status" value="1"/>
</dbReference>
<name>A0ABX3HNG9_9BACL</name>
<keyword evidence="4" id="KW-0732">Signal</keyword>
<accession>A0ABX3HNG9</accession>
<proteinExistence type="inferred from homology"/>
<dbReference type="PANTHER" id="PTHR43649:SF31">
    <property type="entry name" value="SN-GLYCEROL-3-PHOSPHATE-BINDING PERIPLASMIC PROTEIN UGPB"/>
    <property type="match status" value="1"/>
</dbReference>
<dbReference type="RefSeq" id="WP_076299340.1">
    <property type="nucleotide sequence ID" value="NZ_MPTD01000007.1"/>
</dbReference>
<keyword evidence="6" id="KW-1185">Reference proteome</keyword>
<comment type="caution">
    <text evidence="5">The sequence shown here is derived from an EMBL/GenBank/DDBJ whole genome shotgun (WGS) entry which is preliminary data.</text>
</comment>
<reference evidence="5 6" key="1">
    <citation type="submission" date="2016-10" db="EMBL/GenBank/DDBJ databases">
        <title>Paenibacillus species isolates.</title>
        <authorList>
            <person name="Beno S.M."/>
        </authorList>
    </citation>
    <scope>NUCLEOTIDE SEQUENCE [LARGE SCALE GENOMIC DNA]</scope>
    <source>
        <strain evidence="5 6">FSL R5-0923</strain>
    </source>
</reference>
<evidence type="ECO:0000313" key="5">
    <source>
        <dbReference type="EMBL" id="OMD52249.1"/>
    </source>
</evidence>